<dbReference type="Pfam" id="PF00005">
    <property type="entry name" value="ABC_tran"/>
    <property type="match status" value="2"/>
</dbReference>
<evidence type="ECO:0000256" key="5">
    <source>
        <dbReference type="ARBA" id="ARBA00022692"/>
    </source>
</evidence>
<dbReference type="InterPro" id="IPR003593">
    <property type="entry name" value="AAA+_ATPase"/>
</dbReference>
<dbReference type="Pfam" id="PF24357">
    <property type="entry name" value="TMD0_ABC"/>
    <property type="match status" value="1"/>
</dbReference>
<proteinExistence type="inferred from homology"/>
<keyword evidence="5 14" id="KW-0812">Transmembrane</keyword>
<dbReference type="HOGENOM" id="CLU_000604_27_3_1"/>
<dbReference type="eggNOG" id="KOG0054">
    <property type="taxonomic scope" value="Eukaryota"/>
</dbReference>
<reference evidence="18" key="1">
    <citation type="submission" date="2011-08" db="EMBL/GenBank/DDBJ databases">
        <authorList>
            <person name="Rombauts S."/>
        </authorList>
    </citation>
    <scope>NUCLEOTIDE SEQUENCE</scope>
    <source>
        <strain evidence="18">London</strain>
    </source>
</reference>
<dbReference type="GO" id="GO:0015431">
    <property type="term" value="F:ABC-type glutathione S-conjugate transporter activity"/>
    <property type="evidence" value="ECO:0007669"/>
    <property type="project" value="UniProtKB-EC"/>
</dbReference>
<evidence type="ECO:0000256" key="3">
    <source>
        <dbReference type="ARBA" id="ARBA00022448"/>
    </source>
</evidence>
<keyword evidence="4" id="KW-0926">Vacuole</keyword>
<dbReference type="EnsemblMetazoa" id="tetur03g07490.1">
    <property type="protein sequence ID" value="tetur03g07490.1"/>
    <property type="gene ID" value="tetur03g07490"/>
</dbReference>
<evidence type="ECO:0000313" key="17">
    <source>
        <dbReference type="EnsemblMetazoa" id="tetur03g07490.1"/>
    </source>
</evidence>
<evidence type="ECO:0000256" key="11">
    <source>
        <dbReference type="ARBA" id="ARBA00024220"/>
    </source>
</evidence>
<dbReference type="InterPro" id="IPR036640">
    <property type="entry name" value="ABC1_TM_sf"/>
</dbReference>
<sequence length="1483" mass="167407">MVLESYCGYNPWDLVEQWNSNSFVISPCFTDTFLLWITWFYLYLSLPFSVFFLKSNSHKKHSWTLFIALKLSIGLVLVVSSIYELIDSLIEFENDQLVYPTAYLTPSIKLSTYLLSLWLIWYHRAKGVQTSVLLTIYWFLMTIYSVFNLYTLIVTLEHRDEFSWSFDKTDVVNKSLQTSGVLCQLLLYCVADTKKETPSKESENACPFESSPFISKLFFTWFDSMAIRGFRRTLLQSDMWSLRGPNTAPVIEKKITSVEAKLRLKDQRTDILKILVKSFWPTFLLGAVCKFCSTLLIFAGPQLMDALIAFVISDHPVGRGYIIAAAMFISSLMQSILESQSEFWTQVVVIRMKATLFSIIYKKNIKLSSHGKRDYTTGEIVNIMAVDAQRVIDYFGIVNIIWSAPLQLAITIYLLWRKLGVSSFIGLSVILLLVPYNGFIASRFQACQVALMKEKDSRSKLVSEVLNGMKVLKLYAWEGAFGDIVASIRKNEIKFLRAQALWMGGITFSFASLSFLITVVSFASYVLIDKNHILDANKAFVSITLINTLTMPLNYLPIVLTFGASFLVSVKRINKFLAGDELDTESINHNPDSTNPILVKDATFSWSRDEEPTLKDINIQVEKQKLVAVVGVVGSGKSTLLSAILGDLYKKHGTVNVDGKVAYVPQSSWIQNATVRDNILFESPFVQEKYDQVIEACALTPDLKILAGGDLTEIGEKGINLSGGQKQRVSIARAVYSDSDIYLLDDPLSAVDAHVAKHLFEKVIGNKGLLKNKTRLLVTHRITFLPQADEIIVLRDGKIYESGTFSELMAKKGEFFNFIVQYQVEQEDELDSEDESFVKALELDQRLSLTRSISSAESETSAIRRRASHTRQSQSKSKKSRATSKNDAKEDKFKLIEAETAETSSVSSKVYFDYIKAIGWKNCSVILLFFTIFSGFILASSLWLTDWADDYLNPLNYHNTALRNKRLIVYAILGTFQTIFILASTLVLCIAVVEGSRWIHEQMLSRLIRAPMSFFDSTPTGRILNRFTKDIDLADTAMSFSIQQLLIRVFSSVTAVIIIIKETPFLVIMIIILALVYILIQKIYIASSRQLRRIDGVTRSPIFSHYTETVTGSTSIRAYQATDRFSEKLFKLVDVNNSASMANLAASRWLSVRLELLGNIIVTSTALYAVIGRGSMSPGKIGLSISNASQITSILDMLVRSFSDLENNLVSVERCLEYTKLDAEAPWVNPSHRPSKDWPFEGRITFNKYSTRYRPGLDLVLRNITCCIDSNEKVGIVGRTGAGKSSLTLALFRLIEPTDGTITIDDEDITRLGLHDLRSRLTVIPQDPVLFSGSFRRNFDPLEMHTDNEIYDALEQANLKDFVVSLDNQLYYEITEGGDNLSVGQRQLVCLTRALLRKSKILVLDEATAAVDVETDELIQQTIRKQFKDCTIVTIAHRLNTIMDYDKVIVMDKGQIIEYDSPDNLLKNDKSEFYKMAKDAKLV</sequence>
<dbReference type="EC" id="7.6.2.3" evidence="11"/>
<dbReference type="PANTHER" id="PTHR24223:SF443">
    <property type="entry name" value="MULTIDRUG-RESISTANCE LIKE PROTEIN 1, ISOFORM I"/>
    <property type="match status" value="1"/>
</dbReference>
<dbReference type="Pfam" id="PF00664">
    <property type="entry name" value="ABC_membrane"/>
    <property type="match status" value="2"/>
</dbReference>
<feature type="transmembrane region" description="Helical" evidence="14">
    <location>
        <begin position="540"/>
        <end position="568"/>
    </location>
</feature>
<evidence type="ECO:0000256" key="2">
    <source>
        <dbReference type="ARBA" id="ARBA00009726"/>
    </source>
</evidence>
<feature type="transmembrane region" description="Helical" evidence="14">
    <location>
        <begin position="1045"/>
        <end position="1060"/>
    </location>
</feature>
<dbReference type="CDD" id="cd03244">
    <property type="entry name" value="ABCC_MRP_domain2"/>
    <property type="match status" value="1"/>
</dbReference>
<dbReference type="FunFam" id="3.40.50.300:FF:000074">
    <property type="entry name" value="Multidrug resistance-associated protein 5 isoform 1"/>
    <property type="match status" value="1"/>
</dbReference>
<evidence type="ECO:0000259" key="15">
    <source>
        <dbReference type="PROSITE" id="PS50893"/>
    </source>
</evidence>
<dbReference type="GO" id="GO:0000323">
    <property type="term" value="C:lytic vacuole"/>
    <property type="evidence" value="ECO:0007669"/>
    <property type="project" value="UniProtKB-ARBA"/>
</dbReference>
<dbReference type="InterPro" id="IPR050173">
    <property type="entry name" value="ABC_transporter_C-like"/>
</dbReference>
<feature type="domain" description="ABC transporter" evidence="15">
    <location>
        <begin position="1244"/>
        <end position="1478"/>
    </location>
</feature>
<dbReference type="GO" id="GO:0016887">
    <property type="term" value="F:ATP hydrolysis activity"/>
    <property type="evidence" value="ECO:0007669"/>
    <property type="project" value="InterPro"/>
</dbReference>
<evidence type="ECO:0000256" key="7">
    <source>
        <dbReference type="ARBA" id="ARBA00022741"/>
    </source>
</evidence>
<feature type="domain" description="ABC transmembrane type-1" evidence="16">
    <location>
        <begin position="925"/>
        <end position="1207"/>
    </location>
</feature>
<feature type="transmembrane region" description="Helical" evidence="14">
    <location>
        <begin position="925"/>
        <end position="944"/>
    </location>
</feature>
<dbReference type="SUPFAM" id="SSF52540">
    <property type="entry name" value="P-loop containing nucleoside triphosphate hydrolases"/>
    <property type="match status" value="2"/>
</dbReference>
<dbReference type="CDD" id="cd03250">
    <property type="entry name" value="ABCC_MRP_domain1"/>
    <property type="match status" value="1"/>
</dbReference>
<feature type="transmembrane region" description="Helical" evidence="14">
    <location>
        <begin position="422"/>
        <end position="442"/>
    </location>
</feature>
<dbReference type="InterPro" id="IPR056227">
    <property type="entry name" value="TMD0_ABC"/>
</dbReference>
<dbReference type="PROSITE" id="PS00211">
    <property type="entry name" value="ABC_TRANSPORTER_1"/>
    <property type="match status" value="1"/>
</dbReference>
<dbReference type="KEGG" id="tut:107359164"/>
<evidence type="ECO:0000256" key="14">
    <source>
        <dbReference type="SAM" id="Phobius"/>
    </source>
</evidence>
<feature type="transmembrane region" description="Helical" evidence="14">
    <location>
        <begin position="967"/>
        <end position="993"/>
    </location>
</feature>
<dbReference type="FunFam" id="3.40.50.300:FF:000293">
    <property type="entry name" value="ATP binding cassette subfamily C member 1"/>
    <property type="match status" value="1"/>
</dbReference>
<comment type="subcellular location">
    <subcellularLocation>
        <location evidence="1">Vacuole membrane</location>
        <topology evidence="1">Multi-pass membrane protein</topology>
    </subcellularLocation>
</comment>
<keyword evidence="3" id="KW-0813">Transport</keyword>
<dbReference type="InterPro" id="IPR003439">
    <property type="entry name" value="ABC_transporter-like_ATP-bd"/>
</dbReference>
<evidence type="ECO:0000256" key="4">
    <source>
        <dbReference type="ARBA" id="ARBA00022554"/>
    </source>
</evidence>
<feature type="transmembrane region" description="Helical" evidence="14">
    <location>
        <begin position="394"/>
        <end position="416"/>
    </location>
</feature>
<dbReference type="OrthoDB" id="262778at2759"/>
<dbReference type="GO" id="GO:0005524">
    <property type="term" value="F:ATP binding"/>
    <property type="evidence" value="ECO:0007669"/>
    <property type="project" value="UniProtKB-KW"/>
</dbReference>
<dbReference type="FunFam" id="1.20.1560.10:FF:000001">
    <property type="entry name" value="ATP-binding cassette subfamily C member 1"/>
    <property type="match status" value="1"/>
</dbReference>
<dbReference type="CDD" id="cd18595">
    <property type="entry name" value="ABC_6TM_MRP1_2_3_6_D1_like"/>
    <property type="match status" value="1"/>
</dbReference>
<feature type="transmembrane region" description="Helical" evidence="14">
    <location>
        <begin position="500"/>
        <end position="528"/>
    </location>
</feature>
<dbReference type="PROSITE" id="PS50893">
    <property type="entry name" value="ABC_TRANSPORTER_2"/>
    <property type="match status" value="2"/>
</dbReference>
<name>T1K0E5_TETUR</name>
<evidence type="ECO:0000256" key="13">
    <source>
        <dbReference type="SAM" id="MobiDB-lite"/>
    </source>
</evidence>
<comment type="similarity">
    <text evidence="2">Belongs to the ABC transporter superfamily. ABCC family. Conjugate transporter (TC 3.A.1.208) subfamily.</text>
</comment>
<dbReference type="SUPFAM" id="SSF90123">
    <property type="entry name" value="ABC transporter transmembrane region"/>
    <property type="match status" value="2"/>
</dbReference>
<comment type="catalytic activity">
    <reaction evidence="12">
        <text>leukotriene C4(in) + ATP + H2O = leukotriene C4(out) + ADP + phosphate + H(+)</text>
        <dbReference type="Rhea" id="RHEA:38963"/>
        <dbReference type="ChEBI" id="CHEBI:15377"/>
        <dbReference type="ChEBI" id="CHEBI:15378"/>
        <dbReference type="ChEBI" id="CHEBI:30616"/>
        <dbReference type="ChEBI" id="CHEBI:43474"/>
        <dbReference type="ChEBI" id="CHEBI:57973"/>
        <dbReference type="ChEBI" id="CHEBI:456216"/>
    </reaction>
    <physiologicalReaction direction="left-to-right" evidence="12">
        <dbReference type="Rhea" id="RHEA:38964"/>
    </physiologicalReaction>
</comment>
<dbReference type="PROSITE" id="PS50929">
    <property type="entry name" value="ABC_TM1F"/>
    <property type="match status" value="2"/>
</dbReference>
<feature type="transmembrane region" description="Helical" evidence="14">
    <location>
        <begin position="65"/>
        <end position="83"/>
    </location>
</feature>
<dbReference type="InterPro" id="IPR011527">
    <property type="entry name" value="ABC1_TM_dom"/>
</dbReference>
<feature type="transmembrane region" description="Helical" evidence="14">
    <location>
        <begin position="33"/>
        <end position="53"/>
    </location>
</feature>
<feature type="transmembrane region" description="Helical" evidence="14">
    <location>
        <begin position="103"/>
        <end position="122"/>
    </location>
</feature>
<evidence type="ECO:0000256" key="6">
    <source>
        <dbReference type="ARBA" id="ARBA00022737"/>
    </source>
</evidence>
<dbReference type="GO" id="GO:0005774">
    <property type="term" value="C:vacuolar membrane"/>
    <property type="evidence" value="ECO:0007669"/>
    <property type="project" value="UniProtKB-SubCell"/>
</dbReference>
<dbReference type="OMA" id="MNNYSAR"/>
<dbReference type="FunFam" id="1.20.1560.10:FF:000020">
    <property type="entry name" value="ABC metal ion transporter"/>
    <property type="match status" value="1"/>
</dbReference>
<organism evidence="17 18">
    <name type="scientific">Tetranychus urticae</name>
    <name type="common">Two-spotted spider mite</name>
    <dbReference type="NCBI Taxonomy" id="32264"/>
    <lineage>
        <taxon>Eukaryota</taxon>
        <taxon>Metazoa</taxon>
        <taxon>Ecdysozoa</taxon>
        <taxon>Arthropoda</taxon>
        <taxon>Chelicerata</taxon>
        <taxon>Arachnida</taxon>
        <taxon>Acari</taxon>
        <taxon>Acariformes</taxon>
        <taxon>Trombidiformes</taxon>
        <taxon>Prostigmata</taxon>
        <taxon>Eleutherengona</taxon>
        <taxon>Raphignathae</taxon>
        <taxon>Tetranychoidea</taxon>
        <taxon>Tetranychidae</taxon>
        <taxon>Tetranychus</taxon>
    </lineage>
</organism>
<evidence type="ECO:0000256" key="12">
    <source>
        <dbReference type="ARBA" id="ARBA00047523"/>
    </source>
</evidence>
<evidence type="ECO:0000256" key="9">
    <source>
        <dbReference type="ARBA" id="ARBA00022989"/>
    </source>
</evidence>
<keyword evidence="18" id="KW-1185">Reference proteome</keyword>
<protein>
    <recommendedName>
        <fullName evidence="11">ABC-type glutathione-S-conjugate transporter</fullName>
        <ecNumber evidence="11">7.6.2.3</ecNumber>
    </recommendedName>
</protein>
<dbReference type="CDD" id="cd18603">
    <property type="entry name" value="ABC_6TM_MRP1_2_3_6_D2_like"/>
    <property type="match status" value="1"/>
</dbReference>
<dbReference type="Gene3D" id="3.40.50.300">
    <property type="entry name" value="P-loop containing nucleotide triphosphate hydrolases"/>
    <property type="match status" value="2"/>
</dbReference>
<keyword evidence="10 14" id="KW-0472">Membrane</keyword>
<feature type="transmembrane region" description="Helical" evidence="14">
    <location>
        <begin position="1066"/>
        <end position="1085"/>
    </location>
</feature>
<dbReference type="PANTHER" id="PTHR24223">
    <property type="entry name" value="ATP-BINDING CASSETTE SUB-FAMILY C"/>
    <property type="match status" value="1"/>
</dbReference>
<evidence type="ECO:0000256" key="1">
    <source>
        <dbReference type="ARBA" id="ARBA00004128"/>
    </source>
</evidence>
<keyword evidence="6" id="KW-0677">Repeat</keyword>
<evidence type="ECO:0000259" key="16">
    <source>
        <dbReference type="PROSITE" id="PS50929"/>
    </source>
</evidence>
<feature type="transmembrane region" description="Helical" evidence="14">
    <location>
        <begin position="279"/>
        <end position="299"/>
    </location>
</feature>
<dbReference type="Gene3D" id="1.20.1560.10">
    <property type="entry name" value="ABC transporter type 1, transmembrane domain"/>
    <property type="match status" value="2"/>
</dbReference>
<evidence type="ECO:0000256" key="8">
    <source>
        <dbReference type="ARBA" id="ARBA00022840"/>
    </source>
</evidence>
<dbReference type="InterPro" id="IPR027417">
    <property type="entry name" value="P-loop_NTPase"/>
</dbReference>
<feature type="domain" description="ABC transporter" evidence="15">
    <location>
        <begin position="597"/>
        <end position="821"/>
    </location>
</feature>
<dbReference type="InterPro" id="IPR017871">
    <property type="entry name" value="ABC_transporter-like_CS"/>
</dbReference>
<gene>
    <name evidence="17" type="primary">107359164</name>
</gene>
<feature type="region of interest" description="Disordered" evidence="13">
    <location>
        <begin position="858"/>
        <end position="886"/>
    </location>
</feature>
<feature type="domain" description="ABC transmembrane type-1" evidence="16">
    <location>
        <begin position="284"/>
        <end position="565"/>
    </location>
</feature>
<dbReference type="Proteomes" id="UP000015104">
    <property type="component" value="Unassembled WGS sequence"/>
</dbReference>
<accession>T1K0E5</accession>
<dbReference type="SMART" id="SM00382">
    <property type="entry name" value="AAA"/>
    <property type="match status" value="2"/>
</dbReference>
<evidence type="ECO:0000313" key="18">
    <source>
        <dbReference type="Proteomes" id="UP000015104"/>
    </source>
</evidence>
<feature type="transmembrane region" description="Helical" evidence="14">
    <location>
        <begin position="134"/>
        <end position="156"/>
    </location>
</feature>
<keyword evidence="7" id="KW-0547">Nucleotide-binding</keyword>
<reference evidence="17" key="2">
    <citation type="submission" date="2015-06" db="UniProtKB">
        <authorList>
            <consortium name="EnsemblMetazoa"/>
        </authorList>
    </citation>
    <scope>IDENTIFICATION</scope>
</reference>
<evidence type="ECO:0000256" key="10">
    <source>
        <dbReference type="ARBA" id="ARBA00023136"/>
    </source>
</evidence>
<dbReference type="EMBL" id="CAEY01001140">
    <property type="status" value="NOT_ANNOTATED_CDS"/>
    <property type="molecule type" value="Genomic_DNA"/>
</dbReference>
<keyword evidence="9 14" id="KW-1133">Transmembrane helix</keyword>
<keyword evidence="8" id="KW-0067">ATP-binding</keyword>